<evidence type="ECO:0000256" key="1">
    <source>
        <dbReference type="SAM" id="MobiDB-lite"/>
    </source>
</evidence>
<evidence type="ECO:0000313" key="4">
    <source>
        <dbReference type="Proteomes" id="UP000267096"/>
    </source>
</evidence>
<keyword evidence="4" id="KW-1185">Reference proteome</keyword>
<dbReference type="PANTHER" id="PTHR45827">
    <property type="entry name" value="SORTING NEXIN"/>
    <property type="match status" value="1"/>
</dbReference>
<dbReference type="PANTHER" id="PTHR45827:SF1">
    <property type="entry name" value="SORTING NEXIN"/>
    <property type="match status" value="1"/>
</dbReference>
<dbReference type="AlphaFoldDB" id="A0A0M3K1T8"/>
<reference evidence="3 4" key="2">
    <citation type="submission" date="2018-11" db="EMBL/GenBank/DDBJ databases">
        <authorList>
            <consortium name="Pathogen Informatics"/>
        </authorList>
    </citation>
    <scope>NUCLEOTIDE SEQUENCE [LARGE SCALE GENOMIC DNA]</scope>
</reference>
<name>A0A0M3K1T8_ANISI</name>
<accession>A0A0M3K1T8</accession>
<feature type="compositionally biased region" description="Polar residues" evidence="1">
    <location>
        <begin position="1"/>
        <end position="17"/>
    </location>
</feature>
<proteinExistence type="predicted"/>
<dbReference type="InterPro" id="IPR019497">
    <property type="entry name" value="Sorting_nexin_WASP-bd-dom"/>
</dbReference>
<dbReference type="EMBL" id="UYRR01031674">
    <property type="protein sequence ID" value="VDK51864.1"/>
    <property type="molecule type" value="Genomic_DNA"/>
</dbReference>
<dbReference type="GO" id="GO:0005886">
    <property type="term" value="C:plasma membrane"/>
    <property type="evidence" value="ECO:0007669"/>
    <property type="project" value="TreeGrafter"/>
</dbReference>
<evidence type="ECO:0000313" key="3">
    <source>
        <dbReference type="EMBL" id="VDK51864.1"/>
    </source>
</evidence>
<feature type="region of interest" description="Disordered" evidence="1">
    <location>
        <begin position="1"/>
        <end position="24"/>
    </location>
</feature>
<evidence type="ECO:0000313" key="5">
    <source>
        <dbReference type="WBParaSite" id="ASIM_0001484501-mRNA-1"/>
    </source>
</evidence>
<evidence type="ECO:0000259" key="2">
    <source>
        <dbReference type="Pfam" id="PF10456"/>
    </source>
</evidence>
<dbReference type="GO" id="GO:0006897">
    <property type="term" value="P:endocytosis"/>
    <property type="evidence" value="ECO:0007669"/>
    <property type="project" value="TreeGrafter"/>
</dbReference>
<feature type="compositionally biased region" description="Polar residues" evidence="1">
    <location>
        <begin position="106"/>
        <end position="122"/>
    </location>
</feature>
<dbReference type="GO" id="GO:0016197">
    <property type="term" value="P:endosomal transport"/>
    <property type="evidence" value="ECO:0007669"/>
    <property type="project" value="TreeGrafter"/>
</dbReference>
<dbReference type="GO" id="GO:0097320">
    <property type="term" value="P:plasma membrane tubulation"/>
    <property type="evidence" value="ECO:0007669"/>
    <property type="project" value="TreeGrafter"/>
</dbReference>
<reference evidence="5" key="1">
    <citation type="submission" date="2017-02" db="UniProtKB">
        <authorList>
            <consortium name="WormBaseParasite"/>
        </authorList>
    </citation>
    <scope>IDENTIFICATION</scope>
</reference>
<feature type="compositionally biased region" description="Polar residues" evidence="1">
    <location>
        <begin position="150"/>
        <end position="173"/>
    </location>
</feature>
<feature type="compositionally biased region" description="Acidic residues" evidence="1">
    <location>
        <begin position="126"/>
        <end position="141"/>
    </location>
</feature>
<dbReference type="Pfam" id="PF10456">
    <property type="entry name" value="BAR_3_WASP_bdg"/>
    <property type="match status" value="1"/>
</dbReference>
<dbReference type="OrthoDB" id="10254720at2759"/>
<sequence length="500" mass="55361">MLFTSNLRKAVDHSSSSSKRHQTEHAMRLAEKRAQLIRRHTCAVIALQQRNASPKQQAITLTRQKYTRATLKTELPPALPPHSAPVDDSWSFPAPPASAHIPSSAQPTAQSIYPSVGTSGSAVNHDDDDFDDWSDDDEEIVDAGTRGQDETSVLQPTSARSHSRATSGGSRTDLSTDDELDSKCKQQQVQAQSHKHPQERRDSKNGKINKSETLGNAVAASGQNTVARSRSAGPETISTKQGTIRMKNINRFSNFVKSGMEAFVLSTAKMTTKPEECHEIILTDKGPEWTKIKQQYTCVVDKPKKESKLKGLKSFIAYTVTSSLSGIQIKLAENGRCLCAIRKFFRDGYNAKSLIKFTFSANQPVTAALKETAHVFHEIGNAHEESAKQDLDPLLDCLYSYKGILAGMPDMVNVHKSAMSKLRENERLSMENKVSTAEAERIRSRVDAISYAVLAEMDFQHHERGEDFKQMMGAYLEKQAAFYDGIAKQLSSLAVLYRNA</sequence>
<dbReference type="InterPro" id="IPR027267">
    <property type="entry name" value="AH/BAR_dom_sf"/>
</dbReference>
<dbReference type="WBParaSite" id="ASIM_0001484501-mRNA-1">
    <property type="protein sequence ID" value="ASIM_0001484501-mRNA-1"/>
    <property type="gene ID" value="ASIM_0001484501"/>
</dbReference>
<gene>
    <name evidence="3" type="ORF">ASIM_LOCUS14255</name>
</gene>
<feature type="domain" description="Sorting nexin protein WASP-binding" evidence="2">
    <location>
        <begin position="361"/>
        <end position="497"/>
    </location>
</feature>
<dbReference type="Proteomes" id="UP000267096">
    <property type="component" value="Unassembled WGS sequence"/>
</dbReference>
<dbReference type="GO" id="GO:0035091">
    <property type="term" value="F:phosphatidylinositol binding"/>
    <property type="evidence" value="ECO:0007669"/>
    <property type="project" value="TreeGrafter"/>
</dbReference>
<organism evidence="5">
    <name type="scientific">Anisakis simplex</name>
    <name type="common">Herring worm</name>
    <dbReference type="NCBI Taxonomy" id="6269"/>
    <lineage>
        <taxon>Eukaryota</taxon>
        <taxon>Metazoa</taxon>
        <taxon>Ecdysozoa</taxon>
        <taxon>Nematoda</taxon>
        <taxon>Chromadorea</taxon>
        <taxon>Rhabditida</taxon>
        <taxon>Spirurina</taxon>
        <taxon>Ascaridomorpha</taxon>
        <taxon>Ascaridoidea</taxon>
        <taxon>Anisakidae</taxon>
        <taxon>Anisakis</taxon>
        <taxon>Anisakis simplex complex</taxon>
    </lineage>
</organism>
<dbReference type="GO" id="GO:0031410">
    <property type="term" value="C:cytoplasmic vesicle"/>
    <property type="evidence" value="ECO:0007669"/>
    <property type="project" value="TreeGrafter"/>
</dbReference>
<protein>
    <submittedName>
        <fullName evidence="5">Sorting nexin lst-4 (inferred by orthology to a C. elegans protein)</fullName>
    </submittedName>
</protein>
<feature type="region of interest" description="Disordered" evidence="1">
    <location>
        <begin position="73"/>
        <end position="241"/>
    </location>
</feature>
<dbReference type="Gene3D" id="1.20.1270.60">
    <property type="entry name" value="Arfaptin homology (AH) domain/BAR domain"/>
    <property type="match status" value="1"/>
</dbReference>